<keyword evidence="2" id="KW-1133">Transmembrane helix</keyword>
<protein>
    <submittedName>
        <fullName evidence="3">Uncharacterized protein</fullName>
    </submittedName>
</protein>
<dbReference type="eggNOG" id="ENOG502S0PN">
    <property type="taxonomic scope" value="Eukaryota"/>
</dbReference>
<dbReference type="OrthoDB" id="5397827at2759"/>
<evidence type="ECO:0000313" key="3">
    <source>
        <dbReference type="EMBL" id="EGS23591.1"/>
    </source>
</evidence>
<feature type="compositionally biased region" description="Polar residues" evidence="1">
    <location>
        <begin position="50"/>
        <end position="59"/>
    </location>
</feature>
<dbReference type="KEGG" id="cthr:CTHT_0002860"/>
<evidence type="ECO:0000256" key="2">
    <source>
        <dbReference type="SAM" id="Phobius"/>
    </source>
</evidence>
<feature type="region of interest" description="Disordered" evidence="1">
    <location>
        <begin position="227"/>
        <end position="268"/>
    </location>
</feature>
<sequence>MSSATATIPRFLLPQTGSIWRRQIFVRVPTTWTSQLTPLTPVIIRLSSSNSKPATNAQGQRLLAKPERFTPPSHPSALPRKNAPRVYGGDLSAEEKKAQEEKHYPGLPPPPGSKAYKFIHSRWIHVSITLGTLTVLTIWTLVLDFQKNSPFADMLPSTSDFLARPLTSLYMVVEVLRLHEAHKSAQIAEKRKRYVEDVAKRRAYRKAHGLPEEVGLFNQPMARIKTDEEIEEEKRKAAEEKEQQRLQEEEETKRRKDPEVRPLTEEERQEVVKQIKGKWLGIF</sequence>
<name>G0RZG3_CHATD</name>
<organism evidence="4">
    <name type="scientific">Chaetomium thermophilum (strain DSM 1495 / CBS 144.50 / IMI 039719)</name>
    <name type="common">Thermochaetoides thermophila</name>
    <dbReference type="NCBI Taxonomy" id="759272"/>
    <lineage>
        <taxon>Eukaryota</taxon>
        <taxon>Fungi</taxon>
        <taxon>Dikarya</taxon>
        <taxon>Ascomycota</taxon>
        <taxon>Pezizomycotina</taxon>
        <taxon>Sordariomycetes</taxon>
        <taxon>Sordariomycetidae</taxon>
        <taxon>Sordariales</taxon>
        <taxon>Chaetomiaceae</taxon>
        <taxon>Thermochaetoides</taxon>
    </lineage>
</organism>
<proteinExistence type="predicted"/>
<dbReference type="AlphaFoldDB" id="G0RZG3"/>
<dbReference type="EMBL" id="GL988032">
    <property type="protein sequence ID" value="EGS23591.1"/>
    <property type="molecule type" value="Genomic_DNA"/>
</dbReference>
<dbReference type="STRING" id="759272.G0RZG3"/>
<keyword evidence="2" id="KW-0812">Transmembrane</keyword>
<evidence type="ECO:0000313" key="4">
    <source>
        <dbReference type="Proteomes" id="UP000008066"/>
    </source>
</evidence>
<accession>G0RZG3</accession>
<evidence type="ECO:0000256" key="1">
    <source>
        <dbReference type="SAM" id="MobiDB-lite"/>
    </source>
</evidence>
<gene>
    <name evidence="3" type="ORF">CTHT_0002860</name>
</gene>
<dbReference type="Proteomes" id="UP000008066">
    <property type="component" value="Unassembled WGS sequence"/>
</dbReference>
<dbReference type="RefSeq" id="XP_006690833.1">
    <property type="nucleotide sequence ID" value="XM_006690770.1"/>
</dbReference>
<feature type="region of interest" description="Disordered" evidence="1">
    <location>
        <begin position="50"/>
        <end position="87"/>
    </location>
</feature>
<keyword evidence="2" id="KW-0472">Membrane</keyword>
<dbReference type="HOGENOM" id="CLU_061830_0_0_1"/>
<feature type="transmembrane region" description="Helical" evidence="2">
    <location>
        <begin position="123"/>
        <end position="142"/>
    </location>
</feature>
<keyword evidence="4" id="KW-1185">Reference proteome</keyword>
<dbReference type="GeneID" id="18254324"/>
<reference evidence="3 4" key="1">
    <citation type="journal article" date="2011" name="Cell">
        <title>Insight into structure and assembly of the nuclear pore complex by utilizing the genome of a eukaryotic thermophile.</title>
        <authorList>
            <person name="Amlacher S."/>
            <person name="Sarges P."/>
            <person name="Flemming D."/>
            <person name="van Noort V."/>
            <person name="Kunze R."/>
            <person name="Devos D.P."/>
            <person name="Arumugam M."/>
            <person name="Bork P."/>
            <person name="Hurt E."/>
        </authorList>
    </citation>
    <scope>NUCLEOTIDE SEQUENCE [LARGE SCALE GENOMIC DNA]</scope>
    <source>
        <strain evidence="4">DSM 1495 / CBS 144.50 / IMI 039719</strain>
    </source>
</reference>
<dbReference type="OMA" id="WIHIWIA"/>